<dbReference type="AlphaFoldDB" id="A0A8S9IPQ9"/>
<protein>
    <submittedName>
        <fullName evidence="1">Uncharacterized protein</fullName>
    </submittedName>
</protein>
<reference evidence="1" key="1">
    <citation type="submission" date="2019-12" db="EMBL/GenBank/DDBJ databases">
        <title>Genome sequencing and annotation of Brassica cretica.</title>
        <authorList>
            <person name="Studholme D.J."/>
            <person name="Sarris P.F."/>
        </authorList>
    </citation>
    <scope>NUCLEOTIDE SEQUENCE</scope>
    <source>
        <strain evidence="1">PFS-102/07</strain>
        <tissue evidence="1">Leaf</tissue>
    </source>
</reference>
<gene>
    <name evidence="2" type="ORF">DY000_02016416</name>
    <name evidence="1" type="ORF">F2Q70_00004406</name>
</gene>
<proteinExistence type="predicted"/>
<reference evidence="2 3" key="3">
    <citation type="journal article" date="2020" name="BMC Genomics">
        <title>Intraspecific diversification of the crop wild relative Brassica cretica Lam. using demographic model selection.</title>
        <authorList>
            <person name="Kioukis A."/>
            <person name="Michalopoulou V.A."/>
            <person name="Briers L."/>
            <person name="Pirintsos S."/>
            <person name="Studholme D.J."/>
            <person name="Pavlidis P."/>
            <person name="Sarris P.F."/>
        </authorList>
    </citation>
    <scope>NUCLEOTIDE SEQUENCE [LARGE SCALE GENOMIC DNA]</scope>
    <source>
        <strain evidence="3">cv. PFS-1207/04</strain>
        <strain evidence="2">PFS-1207/04</strain>
    </source>
</reference>
<evidence type="ECO:0000313" key="1">
    <source>
        <dbReference type="EMBL" id="KAF2571881.1"/>
    </source>
</evidence>
<dbReference type="EMBL" id="QGKV02000759">
    <property type="protein sequence ID" value="KAF3561700.1"/>
    <property type="molecule type" value="Genomic_DNA"/>
</dbReference>
<reference evidence="2" key="2">
    <citation type="submission" date="2019-12" db="EMBL/GenBank/DDBJ databases">
        <authorList>
            <person name="Studholme D.J."/>
            <person name="Sarris P."/>
        </authorList>
    </citation>
    <scope>NUCLEOTIDE SEQUENCE</scope>
    <source>
        <strain evidence="2">PFS-1207/04</strain>
        <tissue evidence="2">Leaf</tissue>
    </source>
</reference>
<dbReference type="Proteomes" id="UP000266723">
    <property type="component" value="Unassembled WGS sequence"/>
</dbReference>
<keyword evidence="3" id="KW-1185">Reference proteome</keyword>
<name>A0A8S9IPQ9_BRACR</name>
<evidence type="ECO:0000313" key="2">
    <source>
        <dbReference type="EMBL" id="KAF3561700.1"/>
    </source>
</evidence>
<sequence>MKVDKRIARTKVLVQTIIHFTGRCSYQELILLQTQERNINPGIRILQALDMNNNKNARAFNTELSFKLSKDTKSKENLFCQEGQGCGIIPFIDNKLQRNGHGDELSEEKLPDLETRHGENTFSFFTIPHLNTHRLEGIVGGGSESGSRWPCGFIIGRETERRETGRKR</sequence>
<dbReference type="EMBL" id="QGKY02001015">
    <property type="protein sequence ID" value="KAF2571881.1"/>
    <property type="molecule type" value="Genomic_DNA"/>
</dbReference>
<accession>A0A8S9IPQ9</accession>
<comment type="caution">
    <text evidence="1">The sequence shown here is derived from an EMBL/GenBank/DDBJ whole genome shotgun (WGS) entry which is preliminary data.</text>
</comment>
<organism evidence="1">
    <name type="scientific">Brassica cretica</name>
    <name type="common">Mustard</name>
    <dbReference type="NCBI Taxonomy" id="69181"/>
    <lineage>
        <taxon>Eukaryota</taxon>
        <taxon>Viridiplantae</taxon>
        <taxon>Streptophyta</taxon>
        <taxon>Embryophyta</taxon>
        <taxon>Tracheophyta</taxon>
        <taxon>Spermatophyta</taxon>
        <taxon>Magnoliopsida</taxon>
        <taxon>eudicotyledons</taxon>
        <taxon>Gunneridae</taxon>
        <taxon>Pentapetalae</taxon>
        <taxon>rosids</taxon>
        <taxon>malvids</taxon>
        <taxon>Brassicales</taxon>
        <taxon>Brassicaceae</taxon>
        <taxon>Brassiceae</taxon>
        <taxon>Brassica</taxon>
    </lineage>
</organism>
<evidence type="ECO:0000313" key="3">
    <source>
        <dbReference type="Proteomes" id="UP000266723"/>
    </source>
</evidence>